<dbReference type="EMBL" id="HBGS01045076">
    <property type="protein sequence ID" value="CAD9457266.1"/>
    <property type="molecule type" value="Transcribed_RNA"/>
</dbReference>
<proteinExistence type="predicted"/>
<feature type="compositionally biased region" description="Polar residues" evidence="1">
    <location>
        <begin position="85"/>
        <end position="108"/>
    </location>
</feature>
<evidence type="ECO:0000313" key="2">
    <source>
        <dbReference type="EMBL" id="CAD9457266.1"/>
    </source>
</evidence>
<dbReference type="AlphaFoldDB" id="A0A6U3WBX9"/>
<feature type="compositionally biased region" description="Gly residues" evidence="1">
    <location>
        <begin position="159"/>
        <end position="172"/>
    </location>
</feature>
<feature type="compositionally biased region" description="Polar residues" evidence="1">
    <location>
        <begin position="30"/>
        <end position="69"/>
    </location>
</feature>
<protein>
    <submittedName>
        <fullName evidence="2">Uncharacterized protein</fullName>
    </submittedName>
</protein>
<name>A0A6U3WBX9_9STRA</name>
<organism evidence="2">
    <name type="scientific">Octactis speculum</name>
    <dbReference type="NCBI Taxonomy" id="3111310"/>
    <lineage>
        <taxon>Eukaryota</taxon>
        <taxon>Sar</taxon>
        <taxon>Stramenopiles</taxon>
        <taxon>Ochrophyta</taxon>
        <taxon>Dictyochophyceae</taxon>
        <taxon>Dictyochales</taxon>
        <taxon>Dictyochaceae</taxon>
        <taxon>Octactis</taxon>
    </lineage>
</organism>
<feature type="region of interest" description="Disordered" evidence="1">
    <location>
        <begin position="85"/>
        <end position="183"/>
    </location>
</feature>
<accession>A0A6U3WBX9</accession>
<feature type="compositionally biased region" description="Low complexity" evidence="1">
    <location>
        <begin position="136"/>
        <end position="147"/>
    </location>
</feature>
<evidence type="ECO:0000313" key="3">
    <source>
        <dbReference type="EMBL" id="CAD9457268.1"/>
    </source>
</evidence>
<gene>
    <name evidence="2" type="ORF">DSPE1174_LOCUS23270</name>
    <name evidence="3" type="ORF">DSPE1174_LOCUS23271</name>
</gene>
<dbReference type="EMBL" id="HBGS01045077">
    <property type="protein sequence ID" value="CAD9457268.1"/>
    <property type="molecule type" value="Transcribed_RNA"/>
</dbReference>
<feature type="compositionally biased region" description="Gly residues" evidence="1">
    <location>
        <begin position="111"/>
        <end position="135"/>
    </location>
</feature>
<sequence>MVKRPTLEPEPTDMNPFPKDDHDDDVDPGSVSSQPGLQPDQNSLQVDGQLSEQSNAMPNGEKGNSTTNEMVLAYEFGAVLVLNRSDSGNKPETLPTTTSSSHNSTQKPSDSGGGTVGGNGGHGGDGRNGAGGNSNNGGDYSKGSNDSIGSSRVSRNSGGDHGGSGGGSGGGSSEPPDKVWKSIPCDDGMRRFLALLEAQLVKKRWSKTLIWKTLVHVKDQ</sequence>
<evidence type="ECO:0000256" key="1">
    <source>
        <dbReference type="SAM" id="MobiDB-lite"/>
    </source>
</evidence>
<feature type="region of interest" description="Disordered" evidence="1">
    <location>
        <begin position="1"/>
        <end position="69"/>
    </location>
</feature>
<reference evidence="2" key="1">
    <citation type="submission" date="2021-01" db="EMBL/GenBank/DDBJ databases">
        <authorList>
            <person name="Corre E."/>
            <person name="Pelletier E."/>
            <person name="Niang G."/>
            <person name="Scheremetjew M."/>
            <person name="Finn R."/>
            <person name="Kale V."/>
            <person name="Holt S."/>
            <person name="Cochrane G."/>
            <person name="Meng A."/>
            <person name="Brown T."/>
            <person name="Cohen L."/>
        </authorList>
    </citation>
    <scope>NUCLEOTIDE SEQUENCE</scope>
    <source>
        <strain evidence="2">CCMP1381</strain>
    </source>
</reference>